<dbReference type="GO" id="GO:0031054">
    <property type="term" value="P:pre-miRNA processing"/>
    <property type="evidence" value="ECO:0007669"/>
    <property type="project" value="TreeGrafter"/>
</dbReference>
<comment type="subcellular location">
    <subcellularLocation>
        <location evidence="1">Cytoplasm</location>
    </subcellularLocation>
</comment>
<dbReference type="AlphaFoldDB" id="A0A7K1UTA4"/>
<comment type="caution">
    <text evidence="5">The sequence shown here is derived from an EMBL/GenBank/DDBJ whole genome shotgun (WGS) entry which is preliminary data.</text>
</comment>
<protein>
    <recommendedName>
        <fullName evidence="4">CSD domain-containing protein</fullName>
    </recommendedName>
</protein>
<dbReference type="PROSITE" id="PS51857">
    <property type="entry name" value="CSD_2"/>
    <property type="match status" value="1"/>
</dbReference>
<sequence>MTTTSQVDPVHTAPATEPPRWRAARVSWYDTTKGFGFLTPATGPDVFVDYTAIDLPGFKTLTTGQPVIFTATDTPHGPEATRVIPYRRERKDAHTRSDAHRAPGRRRRCFGRAA</sequence>
<accession>A0A7K1UTA4</accession>
<gene>
    <name evidence="5" type="ORF">GPX89_10080</name>
</gene>
<dbReference type="InterPro" id="IPR011129">
    <property type="entry name" value="CSD"/>
</dbReference>
<evidence type="ECO:0000259" key="4">
    <source>
        <dbReference type="PROSITE" id="PS51857"/>
    </source>
</evidence>
<name>A0A7K1UTA4_9NOCA</name>
<dbReference type="Proteomes" id="UP000466794">
    <property type="component" value="Unassembled WGS sequence"/>
</dbReference>
<dbReference type="Pfam" id="PF00313">
    <property type="entry name" value="CSD"/>
    <property type="match status" value="1"/>
</dbReference>
<feature type="region of interest" description="Disordered" evidence="3">
    <location>
        <begin position="89"/>
        <end position="114"/>
    </location>
</feature>
<dbReference type="PANTHER" id="PTHR46109">
    <property type="entry name" value="PROTEIN LIN-28"/>
    <property type="match status" value="1"/>
</dbReference>
<proteinExistence type="predicted"/>
<dbReference type="EMBL" id="WRPP01000002">
    <property type="protein sequence ID" value="MVU77586.1"/>
    <property type="molecule type" value="Genomic_DNA"/>
</dbReference>
<dbReference type="PANTHER" id="PTHR46109:SF1">
    <property type="entry name" value="PROTEIN LIN-28 HOMOLOG"/>
    <property type="match status" value="1"/>
</dbReference>
<feature type="compositionally biased region" description="Basic and acidic residues" evidence="3">
    <location>
        <begin position="89"/>
        <end position="101"/>
    </location>
</feature>
<reference evidence="5 6" key="1">
    <citation type="submission" date="2019-12" db="EMBL/GenBank/DDBJ databases">
        <title>Nocardia sp. nov. ET3-3 isolated from soil.</title>
        <authorList>
            <person name="Kanchanasin P."/>
            <person name="Tanasupawat S."/>
            <person name="Yuki M."/>
            <person name="Kudo T."/>
        </authorList>
    </citation>
    <scope>NUCLEOTIDE SEQUENCE [LARGE SCALE GENOMIC DNA]</scope>
    <source>
        <strain evidence="5 6">ET3-3</strain>
    </source>
</reference>
<organism evidence="5 6">
    <name type="scientific">Nocardia terrae</name>
    <dbReference type="NCBI Taxonomy" id="2675851"/>
    <lineage>
        <taxon>Bacteria</taxon>
        <taxon>Bacillati</taxon>
        <taxon>Actinomycetota</taxon>
        <taxon>Actinomycetes</taxon>
        <taxon>Mycobacteriales</taxon>
        <taxon>Nocardiaceae</taxon>
        <taxon>Nocardia</taxon>
    </lineage>
</organism>
<keyword evidence="6" id="KW-1185">Reference proteome</keyword>
<dbReference type="GO" id="GO:0005737">
    <property type="term" value="C:cytoplasm"/>
    <property type="evidence" value="ECO:0007669"/>
    <property type="project" value="UniProtKB-SubCell"/>
</dbReference>
<evidence type="ECO:0000256" key="2">
    <source>
        <dbReference type="ARBA" id="ARBA00022490"/>
    </source>
</evidence>
<dbReference type="SMART" id="SM00357">
    <property type="entry name" value="CSP"/>
    <property type="match status" value="1"/>
</dbReference>
<keyword evidence="2" id="KW-0963">Cytoplasm</keyword>
<evidence type="ECO:0000313" key="6">
    <source>
        <dbReference type="Proteomes" id="UP000466794"/>
    </source>
</evidence>
<feature type="domain" description="CSD" evidence="4">
    <location>
        <begin position="21"/>
        <end position="85"/>
    </location>
</feature>
<dbReference type="PRINTS" id="PR00050">
    <property type="entry name" value="COLDSHOCK"/>
</dbReference>
<feature type="compositionally biased region" description="Basic residues" evidence="3">
    <location>
        <begin position="102"/>
        <end position="114"/>
    </location>
</feature>
<evidence type="ECO:0000256" key="3">
    <source>
        <dbReference type="SAM" id="MobiDB-lite"/>
    </source>
</evidence>
<dbReference type="GO" id="GO:0003729">
    <property type="term" value="F:mRNA binding"/>
    <property type="evidence" value="ECO:0007669"/>
    <property type="project" value="TreeGrafter"/>
</dbReference>
<evidence type="ECO:0000313" key="5">
    <source>
        <dbReference type="EMBL" id="MVU77586.1"/>
    </source>
</evidence>
<dbReference type="Gene3D" id="2.40.50.140">
    <property type="entry name" value="Nucleic acid-binding proteins"/>
    <property type="match status" value="1"/>
</dbReference>
<evidence type="ECO:0000256" key="1">
    <source>
        <dbReference type="ARBA" id="ARBA00004496"/>
    </source>
</evidence>
<dbReference type="SUPFAM" id="SSF50249">
    <property type="entry name" value="Nucleic acid-binding proteins"/>
    <property type="match status" value="1"/>
</dbReference>
<dbReference type="InterPro" id="IPR012340">
    <property type="entry name" value="NA-bd_OB-fold"/>
</dbReference>
<dbReference type="InterPro" id="IPR002059">
    <property type="entry name" value="CSP_DNA-bd"/>
</dbReference>
<dbReference type="InterPro" id="IPR051373">
    <property type="entry name" value="Lin-28_RNA-binding"/>
</dbReference>